<dbReference type="SUPFAM" id="SSF51735">
    <property type="entry name" value="NAD(P)-binding Rossmann-fold domains"/>
    <property type="match status" value="1"/>
</dbReference>
<evidence type="ECO:0000313" key="4">
    <source>
        <dbReference type="Proteomes" id="UP000198242"/>
    </source>
</evidence>
<sequence length="284" mass="30072">MARVVVTGADGFVGKPLTVALADQGHTVLDLGPAYDVDVTDTDRVRARLSALAPDLIIHLAGVSGPMLHTDKPEVVMAVNAVGTVNILESARRMGGVRVMVAGSVSGYTTGTAQDPRPASVYGVTKRCAELLVGVYRSQFGMQCTAIRIGSVYGLGRKTAHVLDGMISRALAGEPVPFAPAGWEPLLHVSDAAALLAALCDVAAWREQYDLVTTPASHQTLAEMVCELSGSGSRPVAEDPPIYQWPVQFDIRPLLHDVARDHAPVALAEGIGQLLRQRQRQAPS</sequence>
<dbReference type="CDD" id="cd08946">
    <property type="entry name" value="SDR_e"/>
    <property type="match status" value="1"/>
</dbReference>
<gene>
    <name evidence="3" type="ORF">GA0074695_2879</name>
</gene>
<organism evidence="3 4">
    <name type="scientific">Micromonospora viridifaciens</name>
    <dbReference type="NCBI Taxonomy" id="1881"/>
    <lineage>
        <taxon>Bacteria</taxon>
        <taxon>Bacillati</taxon>
        <taxon>Actinomycetota</taxon>
        <taxon>Actinomycetes</taxon>
        <taxon>Micromonosporales</taxon>
        <taxon>Micromonosporaceae</taxon>
        <taxon>Micromonospora</taxon>
    </lineage>
</organism>
<dbReference type="InterPro" id="IPR001509">
    <property type="entry name" value="Epimerase_deHydtase"/>
</dbReference>
<dbReference type="Proteomes" id="UP000198242">
    <property type="component" value="Chromosome I"/>
</dbReference>
<dbReference type="OrthoDB" id="9801785at2"/>
<dbReference type="RefSeq" id="WP_089006708.1">
    <property type="nucleotide sequence ID" value="NZ_LT607411.1"/>
</dbReference>
<name>A0A1C4WZG4_MICVI</name>
<dbReference type="Pfam" id="PF01370">
    <property type="entry name" value="Epimerase"/>
    <property type="match status" value="1"/>
</dbReference>
<evidence type="ECO:0000259" key="2">
    <source>
        <dbReference type="Pfam" id="PF01370"/>
    </source>
</evidence>
<dbReference type="Gene3D" id="3.40.50.720">
    <property type="entry name" value="NAD(P)-binding Rossmann-like Domain"/>
    <property type="match status" value="1"/>
</dbReference>
<dbReference type="PANTHER" id="PTHR43000">
    <property type="entry name" value="DTDP-D-GLUCOSE 4,6-DEHYDRATASE-RELATED"/>
    <property type="match status" value="1"/>
</dbReference>
<keyword evidence="4" id="KW-1185">Reference proteome</keyword>
<dbReference type="InterPro" id="IPR036291">
    <property type="entry name" value="NAD(P)-bd_dom_sf"/>
</dbReference>
<protein>
    <submittedName>
        <fullName evidence="3">UDP-glucose 4-epimerase</fullName>
    </submittedName>
</protein>
<dbReference type="AlphaFoldDB" id="A0A1C4WZG4"/>
<accession>A0A1C4WZG4</accession>
<dbReference type="EMBL" id="LT607411">
    <property type="protein sequence ID" value="SCF01544.1"/>
    <property type="molecule type" value="Genomic_DNA"/>
</dbReference>
<feature type="domain" description="NAD-dependent epimerase/dehydratase" evidence="2">
    <location>
        <begin position="4"/>
        <end position="200"/>
    </location>
</feature>
<evidence type="ECO:0000256" key="1">
    <source>
        <dbReference type="ARBA" id="ARBA00007637"/>
    </source>
</evidence>
<reference evidence="4" key="1">
    <citation type="submission" date="2016-06" db="EMBL/GenBank/DDBJ databases">
        <authorList>
            <person name="Varghese N."/>
            <person name="Submissions Spin"/>
        </authorList>
    </citation>
    <scope>NUCLEOTIDE SEQUENCE [LARGE SCALE GENOMIC DNA]</scope>
    <source>
        <strain evidence="4">DSM 43909</strain>
    </source>
</reference>
<evidence type="ECO:0000313" key="3">
    <source>
        <dbReference type="EMBL" id="SCF01544.1"/>
    </source>
</evidence>
<proteinExistence type="inferred from homology"/>
<comment type="similarity">
    <text evidence="1">Belongs to the NAD(P)-dependent epimerase/dehydratase family.</text>
</comment>